<accession>A0A448XDU9</accession>
<reference evidence="2" key="1">
    <citation type="submission" date="2018-11" db="EMBL/GenBank/DDBJ databases">
        <authorList>
            <consortium name="Pathogen Informatics"/>
        </authorList>
    </citation>
    <scope>NUCLEOTIDE SEQUENCE</scope>
</reference>
<evidence type="ECO:0000313" key="2">
    <source>
        <dbReference type="EMBL" id="VEL34378.1"/>
    </source>
</evidence>
<feature type="region of interest" description="Disordered" evidence="1">
    <location>
        <begin position="43"/>
        <end position="74"/>
    </location>
</feature>
<sequence length="74" mass="8453">MTAWSTCAKGCAPFCPAFCTRQRPSLMRKRLVSVMPKAVVASQVAQERQQQVASRRNGIQPHEKRSHRDENGWR</sequence>
<dbReference type="AlphaFoldDB" id="A0A448XDU9"/>
<protein>
    <submittedName>
        <fullName evidence="2">Uncharacterized protein</fullName>
    </submittedName>
</protein>
<proteinExistence type="predicted"/>
<keyword evidence="3" id="KW-1185">Reference proteome</keyword>
<comment type="caution">
    <text evidence="2">The sequence shown here is derived from an EMBL/GenBank/DDBJ whole genome shotgun (WGS) entry which is preliminary data.</text>
</comment>
<dbReference type="EMBL" id="CAAALY010247539">
    <property type="protein sequence ID" value="VEL34378.1"/>
    <property type="molecule type" value="Genomic_DNA"/>
</dbReference>
<gene>
    <name evidence="2" type="ORF">PXEA_LOCUS27818</name>
</gene>
<evidence type="ECO:0000256" key="1">
    <source>
        <dbReference type="SAM" id="MobiDB-lite"/>
    </source>
</evidence>
<organism evidence="2 3">
    <name type="scientific">Protopolystoma xenopodis</name>
    <dbReference type="NCBI Taxonomy" id="117903"/>
    <lineage>
        <taxon>Eukaryota</taxon>
        <taxon>Metazoa</taxon>
        <taxon>Spiralia</taxon>
        <taxon>Lophotrochozoa</taxon>
        <taxon>Platyhelminthes</taxon>
        <taxon>Monogenea</taxon>
        <taxon>Polyopisthocotylea</taxon>
        <taxon>Polystomatidea</taxon>
        <taxon>Polystomatidae</taxon>
        <taxon>Protopolystoma</taxon>
    </lineage>
</organism>
<feature type="compositionally biased region" description="Polar residues" evidence="1">
    <location>
        <begin position="43"/>
        <end position="54"/>
    </location>
</feature>
<feature type="compositionally biased region" description="Basic and acidic residues" evidence="1">
    <location>
        <begin position="61"/>
        <end position="74"/>
    </location>
</feature>
<name>A0A448XDU9_9PLAT</name>
<evidence type="ECO:0000313" key="3">
    <source>
        <dbReference type="Proteomes" id="UP000784294"/>
    </source>
</evidence>
<dbReference type="Proteomes" id="UP000784294">
    <property type="component" value="Unassembled WGS sequence"/>
</dbReference>